<dbReference type="InterPro" id="IPR009075">
    <property type="entry name" value="AcylCo_DH/oxidase_C"/>
</dbReference>
<proteinExistence type="inferred from homology"/>
<dbReference type="Gene3D" id="2.40.110.10">
    <property type="entry name" value="Butyryl-CoA Dehydrogenase, subunit A, domain 2"/>
    <property type="match status" value="1"/>
</dbReference>
<dbReference type="InterPro" id="IPR009100">
    <property type="entry name" value="AcylCoA_DH/oxidase_NM_dom_sf"/>
</dbReference>
<dbReference type="InterPro" id="IPR050741">
    <property type="entry name" value="Acyl-CoA_dehydrogenase"/>
</dbReference>
<sequence>MDGCPCEQPWAQFLCGYHDLDLRDATGLGHGRTIAHHAHPDTVARWVPRLLAGDLAGIAITEPHGGSRVTRTRTRAVRGPRGQLLVPGRKCWISRLTEAAVFTVLFRAPAGHLAAAVIDTAVATLTSRDLPRLRDTALVTLGTAHTRITTALLGCAVAAHHAHHGDPHAELWSAATKAHGVDTAHQVVADLAPLAGAAGYRIDSPIAKAAADLAGYRLADGVHDSLNRTAGKHHTHTRAPIPHPETALDGAA</sequence>
<keyword evidence="4 6" id="KW-0274">FAD</keyword>
<keyword evidence="3 6" id="KW-0285">Flavoprotein</keyword>
<evidence type="ECO:0000256" key="4">
    <source>
        <dbReference type="ARBA" id="ARBA00022827"/>
    </source>
</evidence>
<evidence type="ECO:0000256" key="7">
    <source>
        <dbReference type="SAM" id="MobiDB-lite"/>
    </source>
</evidence>
<feature type="domain" description="Acyl-CoA oxidase/dehydrogenase middle" evidence="9">
    <location>
        <begin position="58"/>
        <end position="130"/>
    </location>
</feature>
<dbReference type="EMBL" id="JAMTCO010000013">
    <property type="protein sequence ID" value="MCP2272711.1"/>
    <property type="molecule type" value="Genomic_DNA"/>
</dbReference>
<dbReference type="InterPro" id="IPR046373">
    <property type="entry name" value="Acyl-CoA_Oxase/DH_mid-dom_sf"/>
</dbReference>
<dbReference type="Gene3D" id="1.10.540.10">
    <property type="entry name" value="Acyl-CoA dehydrogenase/oxidase, N-terminal domain"/>
    <property type="match status" value="1"/>
</dbReference>
<evidence type="ECO:0000256" key="6">
    <source>
        <dbReference type="RuleBase" id="RU362125"/>
    </source>
</evidence>
<evidence type="ECO:0000256" key="2">
    <source>
        <dbReference type="ARBA" id="ARBA00009347"/>
    </source>
</evidence>
<keyword evidence="11" id="KW-1185">Reference proteome</keyword>
<dbReference type="InterPro" id="IPR036250">
    <property type="entry name" value="AcylCo_DH-like_C"/>
</dbReference>
<evidence type="ECO:0000313" key="11">
    <source>
        <dbReference type="Proteomes" id="UP001205185"/>
    </source>
</evidence>
<feature type="region of interest" description="Disordered" evidence="7">
    <location>
        <begin position="228"/>
        <end position="252"/>
    </location>
</feature>
<evidence type="ECO:0000313" key="10">
    <source>
        <dbReference type="EMBL" id="MCP2272711.1"/>
    </source>
</evidence>
<evidence type="ECO:0000256" key="3">
    <source>
        <dbReference type="ARBA" id="ARBA00022630"/>
    </source>
</evidence>
<dbReference type="InterPro" id="IPR006091">
    <property type="entry name" value="Acyl-CoA_Oxase/DH_mid-dom"/>
</dbReference>
<dbReference type="PANTHER" id="PTHR48083">
    <property type="entry name" value="MEDIUM-CHAIN SPECIFIC ACYL-COA DEHYDROGENASE, MITOCHONDRIAL-RELATED"/>
    <property type="match status" value="1"/>
</dbReference>
<evidence type="ECO:0000256" key="5">
    <source>
        <dbReference type="ARBA" id="ARBA00023002"/>
    </source>
</evidence>
<comment type="caution">
    <text evidence="10">The sequence shown here is derived from an EMBL/GenBank/DDBJ whole genome shotgun (WGS) entry which is preliminary data.</text>
</comment>
<evidence type="ECO:0000259" key="8">
    <source>
        <dbReference type="Pfam" id="PF00441"/>
    </source>
</evidence>
<reference evidence="10 11" key="1">
    <citation type="submission" date="2022-06" db="EMBL/GenBank/DDBJ databases">
        <title>Genomic Encyclopedia of Archaeal and Bacterial Type Strains, Phase II (KMG-II): from individual species to whole genera.</title>
        <authorList>
            <person name="Goeker M."/>
        </authorList>
    </citation>
    <scope>NUCLEOTIDE SEQUENCE [LARGE SCALE GENOMIC DNA]</scope>
    <source>
        <strain evidence="10 11">DSM 44255</strain>
    </source>
</reference>
<feature type="domain" description="Acyl-CoA dehydrogenase/oxidase C-terminal" evidence="8">
    <location>
        <begin position="140"/>
        <end position="226"/>
    </location>
</feature>
<gene>
    <name evidence="10" type="ORF">LV75_005237</name>
</gene>
<dbReference type="RefSeq" id="WP_253889633.1">
    <property type="nucleotide sequence ID" value="NZ_BAAAVB010000008.1"/>
</dbReference>
<dbReference type="SUPFAM" id="SSF47203">
    <property type="entry name" value="Acyl-CoA dehydrogenase C-terminal domain-like"/>
    <property type="match status" value="1"/>
</dbReference>
<keyword evidence="5 6" id="KW-0560">Oxidoreductase</keyword>
<organism evidence="10 11">
    <name type="scientific">Actinokineospora diospyrosa</name>
    <dbReference type="NCBI Taxonomy" id="103728"/>
    <lineage>
        <taxon>Bacteria</taxon>
        <taxon>Bacillati</taxon>
        <taxon>Actinomycetota</taxon>
        <taxon>Actinomycetes</taxon>
        <taxon>Pseudonocardiales</taxon>
        <taxon>Pseudonocardiaceae</taxon>
        <taxon>Actinokineospora</taxon>
    </lineage>
</organism>
<dbReference type="Pfam" id="PF00441">
    <property type="entry name" value="Acyl-CoA_dh_1"/>
    <property type="match status" value="1"/>
</dbReference>
<dbReference type="Pfam" id="PF02770">
    <property type="entry name" value="Acyl-CoA_dh_M"/>
    <property type="match status" value="1"/>
</dbReference>
<dbReference type="InterPro" id="IPR037069">
    <property type="entry name" value="AcylCoA_DH/ox_N_sf"/>
</dbReference>
<dbReference type="SUPFAM" id="SSF56645">
    <property type="entry name" value="Acyl-CoA dehydrogenase NM domain-like"/>
    <property type="match status" value="1"/>
</dbReference>
<comment type="cofactor">
    <cofactor evidence="1 6">
        <name>FAD</name>
        <dbReference type="ChEBI" id="CHEBI:57692"/>
    </cofactor>
</comment>
<dbReference type="Proteomes" id="UP001205185">
    <property type="component" value="Unassembled WGS sequence"/>
</dbReference>
<name>A0ABT1IJ85_9PSEU</name>
<dbReference type="PANTHER" id="PTHR48083:SF2">
    <property type="entry name" value="MEDIUM-CHAIN SPECIFIC ACYL-COA DEHYDROGENASE, MITOCHONDRIAL"/>
    <property type="match status" value="1"/>
</dbReference>
<accession>A0ABT1IJ85</accession>
<evidence type="ECO:0000259" key="9">
    <source>
        <dbReference type="Pfam" id="PF02770"/>
    </source>
</evidence>
<comment type="similarity">
    <text evidence="2 6">Belongs to the acyl-CoA dehydrogenase family.</text>
</comment>
<evidence type="ECO:0000256" key="1">
    <source>
        <dbReference type="ARBA" id="ARBA00001974"/>
    </source>
</evidence>
<protein>
    <submittedName>
        <fullName evidence="10">Acyl-CoA dehydrogenase, C-terminal domain</fullName>
    </submittedName>
</protein>